<dbReference type="EMBL" id="JAKNSF020000001">
    <property type="protein sequence ID" value="KAK7742662.1"/>
    <property type="molecule type" value="Genomic_DNA"/>
</dbReference>
<evidence type="ECO:0000313" key="3">
    <source>
        <dbReference type="Proteomes" id="UP001430848"/>
    </source>
</evidence>
<dbReference type="Pfam" id="PF02958">
    <property type="entry name" value="EcKL"/>
    <property type="match status" value="1"/>
</dbReference>
<sequence length="394" mass="44010">MSVSDHSLAAVAVTKHRSLESAEALPVAVEEITPAWLSKILGVRIEALKIHEIIHGSGTNVLIEVTYSKSHGSSKKLPPTRLCVKGGFNPQLLEVLPSLFAVYRLEAQFYHHIAPLIPGLRLIPAQWCGTDPPGARDQGIVVMQDIKAAGYTFGDPLRTWPVARVRAGIVQLAKLHARTWGAREADFPGVPREFGLREVITGMMSPENWALRFGDPAVRPPIPEELWGDRERVVRGMQALWANADRRMVCLVHGDTQIGNTFIDADGEPGFLDWQGVHVNSGVHDVTYFMTGALTIRERRTHERELFGFYLSELHKAGAPKFEVEDVWDEYRKYQMQGFAWALAGPMMQPKEVVDAISQRHCAAIMDHRSLELLESLAGTQPGTRRRPEVRSRL</sequence>
<comment type="caution">
    <text evidence="2">The sequence shown here is derived from an EMBL/GenBank/DDBJ whole genome shotgun (WGS) entry which is preliminary data.</text>
</comment>
<dbReference type="PANTHER" id="PTHR23020:SF41">
    <property type="entry name" value="AMINOGLYCOSIDE PHOSPHOTRANSFERASE DOMAIN-CONTAINING PROTEIN"/>
    <property type="match status" value="1"/>
</dbReference>
<dbReference type="PANTHER" id="PTHR23020">
    <property type="entry name" value="UNCHARACTERIZED NUCLEAR HORMONE RECEPTOR-RELATED"/>
    <property type="match status" value="1"/>
</dbReference>
<name>A0ABR1PQ71_DIAER</name>
<organism evidence="2 3">
    <name type="scientific">Diaporthe eres</name>
    <name type="common">Phomopsis oblonga</name>
    <dbReference type="NCBI Taxonomy" id="83184"/>
    <lineage>
        <taxon>Eukaryota</taxon>
        <taxon>Fungi</taxon>
        <taxon>Dikarya</taxon>
        <taxon>Ascomycota</taxon>
        <taxon>Pezizomycotina</taxon>
        <taxon>Sordariomycetes</taxon>
        <taxon>Sordariomycetidae</taxon>
        <taxon>Diaporthales</taxon>
        <taxon>Diaporthaceae</taxon>
        <taxon>Diaporthe</taxon>
        <taxon>Diaporthe eres species complex</taxon>
    </lineage>
</organism>
<keyword evidence="3" id="KW-1185">Reference proteome</keyword>
<gene>
    <name evidence="2" type="ORF">SLS63_000227</name>
</gene>
<evidence type="ECO:0000313" key="2">
    <source>
        <dbReference type="EMBL" id="KAK7742662.1"/>
    </source>
</evidence>
<accession>A0ABR1PQ71</accession>
<reference evidence="2 3" key="1">
    <citation type="submission" date="2024-02" db="EMBL/GenBank/DDBJ databases">
        <title>De novo assembly and annotation of 12 fungi associated with fruit tree decline syndrome in Ontario, Canada.</title>
        <authorList>
            <person name="Sulman M."/>
            <person name="Ellouze W."/>
            <person name="Ilyukhin E."/>
        </authorList>
    </citation>
    <scope>NUCLEOTIDE SEQUENCE [LARGE SCALE GENOMIC DNA]</scope>
    <source>
        <strain evidence="2 3">M169</strain>
    </source>
</reference>
<proteinExistence type="predicted"/>
<feature type="domain" description="CHK kinase-like" evidence="1">
    <location>
        <begin position="141"/>
        <end position="320"/>
    </location>
</feature>
<dbReference type="InterPro" id="IPR015897">
    <property type="entry name" value="CHK_kinase-like"/>
</dbReference>
<protein>
    <recommendedName>
        <fullName evidence="1">CHK kinase-like domain-containing protein</fullName>
    </recommendedName>
</protein>
<dbReference type="InterPro" id="IPR052961">
    <property type="entry name" value="Oxido-Kinase-like_Enzymes"/>
</dbReference>
<evidence type="ECO:0000259" key="1">
    <source>
        <dbReference type="SMART" id="SM00587"/>
    </source>
</evidence>
<dbReference type="SUPFAM" id="SSF56112">
    <property type="entry name" value="Protein kinase-like (PK-like)"/>
    <property type="match status" value="1"/>
</dbReference>
<dbReference type="SMART" id="SM00587">
    <property type="entry name" value="CHK"/>
    <property type="match status" value="1"/>
</dbReference>
<dbReference type="Proteomes" id="UP001430848">
    <property type="component" value="Unassembled WGS sequence"/>
</dbReference>
<dbReference type="Gene3D" id="3.90.1200.10">
    <property type="match status" value="1"/>
</dbReference>
<dbReference type="InterPro" id="IPR004119">
    <property type="entry name" value="EcKL"/>
</dbReference>
<dbReference type="InterPro" id="IPR011009">
    <property type="entry name" value="Kinase-like_dom_sf"/>
</dbReference>